<keyword evidence="14" id="KW-0511">Multifunctional enzyme</keyword>
<dbReference type="InterPro" id="IPR050396">
    <property type="entry name" value="Glycosyltr_51/Transpeptidase"/>
</dbReference>
<comment type="pathway">
    <text evidence="2">Cell wall biogenesis; peptidoglycan biosynthesis.</text>
</comment>
<dbReference type="SUPFAM" id="SSF56601">
    <property type="entry name" value="beta-lactamase/transpeptidase-like"/>
    <property type="match status" value="1"/>
</dbReference>
<dbReference type="Gene3D" id="1.10.3810.10">
    <property type="entry name" value="Biosynthetic peptidoglycan transglycosylase-like"/>
    <property type="match status" value="1"/>
</dbReference>
<dbReference type="InterPro" id="IPR001264">
    <property type="entry name" value="Glyco_trans_51"/>
</dbReference>
<evidence type="ECO:0000256" key="15">
    <source>
        <dbReference type="ARBA" id="ARBA00023316"/>
    </source>
</evidence>
<evidence type="ECO:0000256" key="2">
    <source>
        <dbReference type="ARBA" id="ARBA00004752"/>
    </source>
</evidence>
<evidence type="ECO:0000256" key="13">
    <source>
        <dbReference type="ARBA" id="ARBA00023136"/>
    </source>
</evidence>
<dbReference type="PANTHER" id="PTHR32282">
    <property type="entry name" value="BINDING PROTEIN TRANSPEPTIDASE, PUTATIVE-RELATED"/>
    <property type="match status" value="1"/>
</dbReference>
<evidence type="ECO:0000256" key="3">
    <source>
        <dbReference type="ARBA" id="ARBA00007090"/>
    </source>
</evidence>
<feature type="domain" description="Penicillin-binding protein transpeptidase" evidence="19">
    <location>
        <begin position="430"/>
        <end position="662"/>
    </location>
</feature>
<keyword evidence="12" id="KW-0573">Peptidoglycan synthesis</keyword>
<evidence type="ECO:0000256" key="11">
    <source>
        <dbReference type="ARBA" id="ARBA00022960"/>
    </source>
</evidence>
<dbReference type="EMBL" id="JBHRTA010000038">
    <property type="protein sequence ID" value="MFC3198914.1"/>
    <property type="molecule type" value="Genomic_DNA"/>
</dbReference>
<evidence type="ECO:0000256" key="17">
    <source>
        <dbReference type="ARBA" id="ARBA00049902"/>
    </source>
</evidence>
<evidence type="ECO:0000256" key="14">
    <source>
        <dbReference type="ARBA" id="ARBA00023268"/>
    </source>
</evidence>
<evidence type="ECO:0000259" key="19">
    <source>
        <dbReference type="Pfam" id="PF00905"/>
    </source>
</evidence>
<keyword evidence="8" id="KW-0328">Glycosyltransferase</keyword>
<comment type="similarity">
    <text evidence="4">In the N-terminal section; belongs to the glycosyltransferase 51 family.</text>
</comment>
<evidence type="ECO:0000313" key="21">
    <source>
        <dbReference type="EMBL" id="MFC3198914.1"/>
    </source>
</evidence>
<evidence type="ECO:0000256" key="8">
    <source>
        <dbReference type="ARBA" id="ARBA00022676"/>
    </source>
</evidence>
<dbReference type="InterPro" id="IPR012338">
    <property type="entry name" value="Beta-lactam/transpept-like"/>
</dbReference>
<keyword evidence="9" id="KW-0808">Transferase</keyword>
<evidence type="ECO:0000256" key="1">
    <source>
        <dbReference type="ARBA" id="ARBA00004236"/>
    </source>
</evidence>
<keyword evidence="22" id="KW-1185">Reference proteome</keyword>
<evidence type="ECO:0000256" key="5">
    <source>
        <dbReference type="ARBA" id="ARBA00022475"/>
    </source>
</evidence>
<evidence type="ECO:0000259" key="20">
    <source>
        <dbReference type="Pfam" id="PF00912"/>
    </source>
</evidence>
<keyword evidence="10" id="KW-0378">Hydrolase</keyword>
<keyword evidence="13 18" id="KW-0472">Membrane</keyword>
<keyword evidence="6" id="KW-0121">Carboxypeptidase</keyword>
<comment type="catalytic activity">
    <reaction evidence="16">
        <text>Preferential cleavage: (Ac)2-L-Lys-D-Ala-|-D-Ala. Also transpeptidation of peptidyl-alanyl moieties that are N-acyl substituents of D-alanine.</text>
        <dbReference type="EC" id="3.4.16.4"/>
    </reaction>
</comment>
<organism evidence="21 22">
    <name type="scientific">Parapedobacter deserti</name>
    <dbReference type="NCBI Taxonomy" id="1912957"/>
    <lineage>
        <taxon>Bacteria</taxon>
        <taxon>Pseudomonadati</taxon>
        <taxon>Bacteroidota</taxon>
        <taxon>Sphingobacteriia</taxon>
        <taxon>Sphingobacteriales</taxon>
        <taxon>Sphingobacteriaceae</taxon>
        <taxon>Parapedobacter</taxon>
    </lineage>
</organism>
<dbReference type="Gene3D" id="3.40.710.10">
    <property type="entry name" value="DD-peptidase/beta-lactamase superfamily"/>
    <property type="match status" value="1"/>
</dbReference>
<evidence type="ECO:0000256" key="16">
    <source>
        <dbReference type="ARBA" id="ARBA00034000"/>
    </source>
</evidence>
<keyword evidence="18" id="KW-1133">Transmembrane helix</keyword>
<accession>A0ABV7JQ35</accession>
<keyword evidence="18" id="KW-0812">Transmembrane</keyword>
<dbReference type="RefSeq" id="WP_379024030.1">
    <property type="nucleotide sequence ID" value="NZ_JBHRTA010000038.1"/>
</dbReference>
<proteinExistence type="inferred from homology"/>
<sequence>MKKQTTKKNALTKEDVSRYTRNFWTILIGAILLGFLFIFSVGIGFFGKLPTFRDLENPKSNLASEVISADSVVLGTYFVQNRSNVRYDELSPHLVQALIATEDKRFYRHSGIDYRRTFTIIFYNLIGKRQGASTITQQLALNLFSEGRARSTGKRIIQKFQEWVTAVRLERNYTKEEIITMYFNTVDFGAYNTYGIKSAARTYFNTTPDKLNIQQAAILVGMLKGPGIYSPVRYPQNAIRRRNVVIDNMRSMGFITREESRRLQKEPLVLDMRISNYGEGLAPYFRAVMKRDIQREFNELSITQADGTPWDLDRDGLKIYTTINSKMQLYAEEAQREWMKTVQASFDRQWRKRDPFAGDKAKLLETGMRRSDRYRVLKQAGKTDEEIKKDFDTPTPMTIFTWEGNKDTTMTPMDSIRYNKLILRNALMSMEPHTGYVRAWVGGINFEHYKYDQVKMGTRQVGSTAKPFTYAVAIDNGFSPCFQVPNVPLTVGSGPYAWTPRGESVGSPITLRRALAHSQNYATAYMINEVGARSVATLTKRMGVTSEVPEYPSIALGAYEASLYDMVGAYSAFVNHGVLMEPIYILRVEDKNGMTIYERTPRVTKVLNSESAYIMVDMLKSVVDEGSGRRLRFRYSFTNPMGGKTGTTNDNADAWFIGITPELVSGVWTGAEDRGISFSSMAEGQGAQAALPVFALYMQKVYADASLGYSKGDFPLPEGGLTRELDCNKYRELMPDEEPRLDDRLGF</sequence>
<dbReference type="InterPro" id="IPR023346">
    <property type="entry name" value="Lysozyme-like_dom_sf"/>
</dbReference>
<keyword evidence="5" id="KW-1003">Cell membrane</keyword>
<dbReference type="InterPro" id="IPR036950">
    <property type="entry name" value="PBP_transglycosylase"/>
</dbReference>
<keyword evidence="7" id="KW-0645">Protease</keyword>
<protein>
    <submittedName>
        <fullName evidence="21">Penicillin-binding protein 1A</fullName>
    </submittedName>
</protein>
<dbReference type="Pfam" id="PF00905">
    <property type="entry name" value="Transpeptidase"/>
    <property type="match status" value="1"/>
</dbReference>
<comment type="similarity">
    <text evidence="3">In the C-terminal section; belongs to the transpeptidase family.</text>
</comment>
<keyword evidence="15" id="KW-0961">Cell wall biogenesis/degradation</keyword>
<dbReference type="PANTHER" id="PTHR32282:SF11">
    <property type="entry name" value="PENICILLIN-BINDING PROTEIN 1B"/>
    <property type="match status" value="1"/>
</dbReference>
<dbReference type="SUPFAM" id="SSF53955">
    <property type="entry name" value="Lysozyme-like"/>
    <property type="match status" value="1"/>
</dbReference>
<keyword evidence="11" id="KW-0133">Cell shape</keyword>
<evidence type="ECO:0000256" key="12">
    <source>
        <dbReference type="ARBA" id="ARBA00022984"/>
    </source>
</evidence>
<evidence type="ECO:0000256" key="7">
    <source>
        <dbReference type="ARBA" id="ARBA00022670"/>
    </source>
</evidence>
<dbReference type="Proteomes" id="UP001595526">
    <property type="component" value="Unassembled WGS sequence"/>
</dbReference>
<comment type="catalytic activity">
    <reaction evidence="17">
        <text>[GlcNAc-(1-&gt;4)-Mur2Ac(oyl-L-Ala-gamma-D-Glu-L-Lys-D-Ala-D-Ala)](n)-di-trans,octa-cis-undecaprenyl diphosphate + beta-D-GlcNAc-(1-&gt;4)-Mur2Ac(oyl-L-Ala-gamma-D-Glu-L-Lys-D-Ala-D-Ala)-di-trans,octa-cis-undecaprenyl diphosphate = [GlcNAc-(1-&gt;4)-Mur2Ac(oyl-L-Ala-gamma-D-Glu-L-Lys-D-Ala-D-Ala)](n+1)-di-trans,octa-cis-undecaprenyl diphosphate + di-trans,octa-cis-undecaprenyl diphosphate + H(+)</text>
        <dbReference type="Rhea" id="RHEA:23708"/>
        <dbReference type="Rhea" id="RHEA-COMP:9602"/>
        <dbReference type="Rhea" id="RHEA-COMP:9603"/>
        <dbReference type="ChEBI" id="CHEBI:15378"/>
        <dbReference type="ChEBI" id="CHEBI:58405"/>
        <dbReference type="ChEBI" id="CHEBI:60033"/>
        <dbReference type="ChEBI" id="CHEBI:78435"/>
        <dbReference type="EC" id="2.4.99.28"/>
    </reaction>
</comment>
<evidence type="ECO:0000256" key="6">
    <source>
        <dbReference type="ARBA" id="ARBA00022645"/>
    </source>
</evidence>
<reference evidence="22" key="1">
    <citation type="journal article" date="2019" name="Int. J. Syst. Evol. Microbiol.">
        <title>The Global Catalogue of Microorganisms (GCM) 10K type strain sequencing project: providing services to taxonomists for standard genome sequencing and annotation.</title>
        <authorList>
            <consortium name="The Broad Institute Genomics Platform"/>
            <consortium name="The Broad Institute Genome Sequencing Center for Infectious Disease"/>
            <person name="Wu L."/>
            <person name="Ma J."/>
        </authorList>
    </citation>
    <scope>NUCLEOTIDE SEQUENCE [LARGE SCALE GENOMIC DNA]</scope>
    <source>
        <strain evidence="22">KCTC 52416</strain>
    </source>
</reference>
<feature type="domain" description="Glycosyl transferase family 51" evidence="20">
    <location>
        <begin position="76"/>
        <end position="249"/>
    </location>
</feature>
<dbReference type="InterPro" id="IPR001460">
    <property type="entry name" value="PCN-bd_Tpept"/>
</dbReference>
<evidence type="ECO:0000256" key="4">
    <source>
        <dbReference type="ARBA" id="ARBA00007739"/>
    </source>
</evidence>
<evidence type="ECO:0000256" key="18">
    <source>
        <dbReference type="SAM" id="Phobius"/>
    </source>
</evidence>
<comment type="caution">
    <text evidence="21">The sequence shown here is derived from an EMBL/GenBank/DDBJ whole genome shotgun (WGS) entry which is preliminary data.</text>
</comment>
<dbReference type="Pfam" id="PF00912">
    <property type="entry name" value="Transgly"/>
    <property type="match status" value="1"/>
</dbReference>
<evidence type="ECO:0000256" key="10">
    <source>
        <dbReference type="ARBA" id="ARBA00022801"/>
    </source>
</evidence>
<gene>
    <name evidence="21" type="ORF">ACFOET_14925</name>
</gene>
<comment type="subcellular location">
    <subcellularLocation>
        <location evidence="1">Cell membrane</location>
    </subcellularLocation>
</comment>
<evidence type="ECO:0000256" key="9">
    <source>
        <dbReference type="ARBA" id="ARBA00022679"/>
    </source>
</evidence>
<feature type="transmembrane region" description="Helical" evidence="18">
    <location>
        <begin position="21"/>
        <end position="46"/>
    </location>
</feature>
<name>A0ABV7JQ35_9SPHI</name>
<evidence type="ECO:0000313" key="22">
    <source>
        <dbReference type="Proteomes" id="UP001595526"/>
    </source>
</evidence>